<reference evidence="14 15" key="1">
    <citation type="submission" date="2017-02" db="EMBL/GenBank/DDBJ databases">
        <authorList>
            <person name="Peterson S.W."/>
        </authorList>
    </citation>
    <scope>NUCLEOTIDE SEQUENCE [LARGE SCALE GENOMIC DNA]</scope>
    <source>
        <strain evidence="14 15">DSM 21749</strain>
    </source>
</reference>
<protein>
    <recommendedName>
        <fullName evidence="4">2-amino-4-hydroxy-6-hydroxymethyldihydropteridine pyrophosphokinase</fullName>
        <ecNumber evidence="3">2.7.6.3</ecNumber>
    </recommendedName>
    <alternativeName>
        <fullName evidence="11">6-hydroxymethyl-7,8-dihydropterin pyrophosphokinase</fullName>
    </alternativeName>
    <alternativeName>
        <fullName evidence="12">7,8-dihydro-6-hydroxymethylpterin-pyrophosphokinase</fullName>
    </alternativeName>
</protein>
<accession>A0A1T4RKM1</accession>
<dbReference type="STRING" id="1122188.SAMN02745674_02243"/>
<keyword evidence="15" id="KW-1185">Reference proteome</keyword>
<evidence type="ECO:0000259" key="13">
    <source>
        <dbReference type="Pfam" id="PF01288"/>
    </source>
</evidence>
<dbReference type="GO" id="GO:0003848">
    <property type="term" value="F:2-amino-4-hydroxy-6-hydroxymethyldihydropteridine diphosphokinase activity"/>
    <property type="evidence" value="ECO:0007669"/>
    <property type="project" value="UniProtKB-EC"/>
</dbReference>
<evidence type="ECO:0000256" key="4">
    <source>
        <dbReference type="ARBA" id="ARBA00016218"/>
    </source>
</evidence>
<evidence type="ECO:0000256" key="3">
    <source>
        <dbReference type="ARBA" id="ARBA00013253"/>
    </source>
</evidence>
<organism evidence="14 15">
    <name type="scientific">Lysobacter spongiicola DSM 21749</name>
    <dbReference type="NCBI Taxonomy" id="1122188"/>
    <lineage>
        <taxon>Bacteria</taxon>
        <taxon>Pseudomonadati</taxon>
        <taxon>Pseudomonadota</taxon>
        <taxon>Gammaproteobacteria</taxon>
        <taxon>Lysobacterales</taxon>
        <taxon>Lysobacteraceae</taxon>
        <taxon>Novilysobacter</taxon>
    </lineage>
</organism>
<evidence type="ECO:0000313" key="15">
    <source>
        <dbReference type="Proteomes" id="UP000190061"/>
    </source>
</evidence>
<keyword evidence="9" id="KW-0289">Folate biosynthesis</keyword>
<name>A0A1T4RKM1_9GAMM</name>
<dbReference type="NCBIfam" id="TIGR01498">
    <property type="entry name" value="folK"/>
    <property type="match status" value="1"/>
</dbReference>
<comment type="similarity">
    <text evidence="2">Belongs to the HPPK family.</text>
</comment>
<keyword evidence="5" id="KW-0808">Transferase</keyword>
<dbReference type="EMBL" id="FUXP01000009">
    <property type="protein sequence ID" value="SKA16560.1"/>
    <property type="molecule type" value="Genomic_DNA"/>
</dbReference>
<dbReference type="PANTHER" id="PTHR43071:SF1">
    <property type="entry name" value="2-AMINO-4-HYDROXY-6-HYDROXYMETHYLDIHYDROPTERIDINE PYROPHOSPHOKINASE"/>
    <property type="match status" value="1"/>
</dbReference>
<dbReference type="GO" id="GO:0046654">
    <property type="term" value="P:tetrahydrofolate biosynthetic process"/>
    <property type="evidence" value="ECO:0007669"/>
    <property type="project" value="UniProtKB-UniPathway"/>
</dbReference>
<keyword evidence="8" id="KW-0067">ATP-binding</keyword>
<dbReference type="InterPro" id="IPR035907">
    <property type="entry name" value="Hppk_sf"/>
</dbReference>
<dbReference type="Gene3D" id="3.30.70.560">
    <property type="entry name" value="7,8-Dihydro-6-hydroxymethylpterin-pyrophosphokinase HPPK"/>
    <property type="match status" value="1"/>
</dbReference>
<comment type="function">
    <text evidence="10">Catalyzes the transfer of pyrophosphate from adenosine triphosphate (ATP) to 6-hydroxymethyl-7,8-dihydropterin, an enzymatic step in folate biosynthesis pathway.</text>
</comment>
<feature type="domain" description="7,8-dihydro-6-hydroxymethylpterin-pyrophosphokinase" evidence="13">
    <location>
        <begin position="5"/>
        <end position="130"/>
    </location>
</feature>
<dbReference type="GO" id="GO:0016301">
    <property type="term" value="F:kinase activity"/>
    <property type="evidence" value="ECO:0007669"/>
    <property type="project" value="UniProtKB-KW"/>
</dbReference>
<dbReference type="EC" id="2.7.6.3" evidence="3"/>
<evidence type="ECO:0000256" key="9">
    <source>
        <dbReference type="ARBA" id="ARBA00022909"/>
    </source>
</evidence>
<dbReference type="Proteomes" id="UP000190061">
    <property type="component" value="Unassembled WGS sequence"/>
</dbReference>
<dbReference type="PANTHER" id="PTHR43071">
    <property type="entry name" value="2-AMINO-4-HYDROXY-6-HYDROXYMETHYLDIHYDROPTERIDINE PYROPHOSPHOKINASE"/>
    <property type="match status" value="1"/>
</dbReference>
<evidence type="ECO:0000256" key="8">
    <source>
        <dbReference type="ARBA" id="ARBA00022840"/>
    </source>
</evidence>
<dbReference type="CDD" id="cd00483">
    <property type="entry name" value="HPPK"/>
    <property type="match status" value="1"/>
</dbReference>
<dbReference type="GO" id="GO:0046656">
    <property type="term" value="P:folic acid biosynthetic process"/>
    <property type="evidence" value="ECO:0007669"/>
    <property type="project" value="UniProtKB-KW"/>
</dbReference>
<evidence type="ECO:0000256" key="11">
    <source>
        <dbReference type="ARBA" id="ARBA00029766"/>
    </source>
</evidence>
<evidence type="ECO:0000256" key="2">
    <source>
        <dbReference type="ARBA" id="ARBA00005810"/>
    </source>
</evidence>
<keyword evidence="7 14" id="KW-0418">Kinase</keyword>
<evidence type="ECO:0000313" key="14">
    <source>
        <dbReference type="EMBL" id="SKA16560.1"/>
    </source>
</evidence>
<dbReference type="Pfam" id="PF01288">
    <property type="entry name" value="HPPK"/>
    <property type="match status" value="1"/>
</dbReference>
<gene>
    <name evidence="14" type="ORF">SAMN02745674_02243</name>
</gene>
<keyword evidence="6" id="KW-0547">Nucleotide-binding</keyword>
<dbReference type="UniPathway" id="UPA00077">
    <property type="reaction ID" value="UER00155"/>
</dbReference>
<evidence type="ECO:0000256" key="10">
    <source>
        <dbReference type="ARBA" id="ARBA00029409"/>
    </source>
</evidence>
<evidence type="ECO:0000256" key="1">
    <source>
        <dbReference type="ARBA" id="ARBA00005051"/>
    </source>
</evidence>
<evidence type="ECO:0000256" key="7">
    <source>
        <dbReference type="ARBA" id="ARBA00022777"/>
    </source>
</evidence>
<dbReference type="OrthoDB" id="9790168at2"/>
<sequence length="170" mass="18825">MSRAYLSLGSNLRPEHHLRIAVAALRQRFGDILLSPVYRTEAVGFQGNAFCNAAAVIDTDLDPEALNDWLHALEDANGRDRSGPRYGDRTLDLDIVLYDERMLDGPGHLRIPRPELQHAFVLKPLADIAPDAVVPTDGRTLAQLWSVHPDRDKPFETVDLSPAPMSTPTP</sequence>
<dbReference type="RefSeq" id="WP_078758798.1">
    <property type="nucleotide sequence ID" value="NZ_FUXP01000009.1"/>
</dbReference>
<evidence type="ECO:0000256" key="12">
    <source>
        <dbReference type="ARBA" id="ARBA00033413"/>
    </source>
</evidence>
<dbReference type="SUPFAM" id="SSF55083">
    <property type="entry name" value="6-hydroxymethyl-7,8-dihydropterin pyrophosphokinase, HPPK"/>
    <property type="match status" value="1"/>
</dbReference>
<dbReference type="AlphaFoldDB" id="A0A1T4RKM1"/>
<comment type="pathway">
    <text evidence="1">Cofactor biosynthesis; tetrahydrofolate biosynthesis; 2-amino-4-hydroxy-6-hydroxymethyl-7,8-dihydropteridine diphosphate from 7,8-dihydroneopterin triphosphate: step 4/4.</text>
</comment>
<evidence type="ECO:0000256" key="5">
    <source>
        <dbReference type="ARBA" id="ARBA00022679"/>
    </source>
</evidence>
<proteinExistence type="inferred from homology"/>
<dbReference type="InterPro" id="IPR000550">
    <property type="entry name" value="Hppk"/>
</dbReference>
<evidence type="ECO:0000256" key="6">
    <source>
        <dbReference type="ARBA" id="ARBA00022741"/>
    </source>
</evidence>
<dbReference type="GO" id="GO:0005524">
    <property type="term" value="F:ATP binding"/>
    <property type="evidence" value="ECO:0007669"/>
    <property type="project" value="UniProtKB-KW"/>
</dbReference>